<evidence type="ECO:0000313" key="30">
    <source>
        <dbReference type="EMBL" id="RYR72144.1"/>
    </source>
</evidence>
<evidence type="ECO:0000256" key="4">
    <source>
        <dbReference type="ARBA" id="ARBA00004479"/>
    </source>
</evidence>
<evidence type="ECO:0000256" key="11">
    <source>
        <dbReference type="ARBA" id="ARBA00022679"/>
    </source>
</evidence>
<evidence type="ECO:0000256" key="23">
    <source>
        <dbReference type="ARBA" id="ARBA00023180"/>
    </source>
</evidence>
<keyword evidence="7" id="KW-0964">Secreted</keyword>
<keyword evidence="6" id="KW-0134">Cell wall</keyword>
<dbReference type="Gene3D" id="3.30.1490.310">
    <property type="match status" value="1"/>
</dbReference>
<feature type="transmembrane region" description="Helical" evidence="28">
    <location>
        <begin position="883"/>
        <end position="904"/>
    </location>
</feature>
<dbReference type="InterPro" id="IPR000719">
    <property type="entry name" value="Prot_kinase_dom"/>
</dbReference>
<dbReference type="SUPFAM" id="SSF52058">
    <property type="entry name" value="L domain-like"/>
    <property type="match status" value="2"/>
</dbReference>
<dbReference type="GO" id="GO:0005886">
    <property type="term" value="C:plasma membrane"/>
    <property type="evidence" value="ECO:0007669"/>
    <property type="project" value="UniProtKB-SubCell"/>
</dbReference>
<keyword evidence="20 28" id="KW-0472">Membrane</keyword>
<evidence type="ECO:0000256" key="1">
    <source>
        <dbReference type="ARBA" id="ARBA00004170"/>
    </source>
</evidence>
<evidence type="ECO:0000256" key="14">
    <source>
        <dbReference type="ARBA" id="ARBA00022737"/>
    </source>
</evidence>
<evidence type="ECO:0000256" key="16">
    <source>
        <dbReference type="ARBA" id="ARBA00022777"/>
    </source>
</evidence>
<dbReference type="InterPro" id="IPR011009">
    <property type="entry name" value="Kinase-like_dom_sf"/>
</dbReference>
<dbReference type="Gene3D" id="1.10.510.10">
    <property type="entry name" value="Transferase(Phosphotransferase) domain 1"/>
    <property type="match status" value="1"/>
</dbReference>
<protein>
    <recommendedName>
        <fullName evidence="5">non-specific serine/threonine protein kinase</fullName>
        <ecNumber evidence="5">2.7.11.1</ecNumber>
    </recommendedName>
</protein>
<dbReference type="Pfam" id="PF13855">
    <property type="entry name" value="LRR_8"/>
    <property type="match status" value="2"/>
</dbReference>
<dbReference type="FunFam" id="3.80.10.10:FF:000400">
    <property type="entry name" value="Nuclear pore complex protein NUP107"/>
    <property type="match status" value="1"/>
</dbReference>
<dbReference type="GO" id="GO:0006952">
    <property type="term" value="P:defense response"/>
    <property type="evidence" value="ECO:0007669"/>
    <property type="project" value="UniProtKB-KW"/>
</dbReference>
<dbReference type="GO" id="GO:0004674">
    <property type="term" value="F:protein serine/threonine kinase activity"/>
    <property type="evidence" value="ECO:0007669"/>
    <property type="project" value="UniProtKB-KW"/>
</dbReference>
<organism evidence="30 31">
    <name type="scientific">Arachis hypogaea</name>
    <name type="common">Peanut</name>
    <dbReference type="NCBI Taxonomy" id="3818"/>
    <lineage>
        <taxon>Eukaryota</taxon>
        <taxon>Viridiplantae</taxon>
        <taxon>Streptophyta</taxon>
        <taxon>Embryophyta</taxon>
        <taxon>Tracheophyta</taxon>
        <taxon>Spermatophyta</taxon>
        <taxon>Magnoliopsida</taxon>
        <taxon>eudicotyledons</taxon>
        <taxon>Gunneridae</taxon>
        <taxon>Pentapetalae</taxon>
        <taxon>rosids</taxon>
        <taxon>fabids</taxon>
        <taxon>Fabales</taxon>
        <taxon>Fabaceae</taxon>
        <taxon>Papilionoideae</taxon>
        <taxon>50 kb inversion clade</taxon>
        <taxon>dalbergioids sensu lato</taxon>
        <taxon>Dalbergieae</taxon>
        <taxon>Pterocarpus clade</taxon>
        <taxon>Arachis</taxon>
    </lineage>
</organism>
<evidence type="ECO:0000256" key="3">
    <source>
        <dbReference type="ARBA" id="ARBA00004236"/>
    </source>
</evidence>
<dbReference type="Gene3D" id="3.30.200.20">
    <property type="entry name" value="Phosphorylase Kinase, domain 1"/>
    <property type="match status" value="1"/>
</dbReference>
<name>A0A445E9F1_ARAHY</name>
<sequence length="1076" mass="120139">MYKSLFFQFENKTIYKMVAKCSNCALLIIAEVLLFSTTCSYRIFPPNAPNLTTVEPPSSSFNNSERQALIQSGWWGSHHANDPNHCYWPGVSCDDAGSVVGIYGWELNYKSKLLRLQALNFTAFPNLDSLDLDGMGLIGSIPKEIGTLTKLSNLVLSNNSLYGKLPPTLSNLTQLLSLYVSFNSLSGSIPSTFGLLENLIFLKLDSNQIEGPIPLQIGNLSNLIWLNLSHNLLNGSIPFTLGQSKNLRSLYLDSNQIEGHIPIEIGNLKQLQILNLSSNYLSGQIPLQIEALVSLQELYIEFNQINGSIPSEFQNLINLHTLYLSHNMISGVIPPKLFQLTNLVSLHLSNNQLSGNIPSEIRNLDSLCDVNLSNNKLEGLIPSPILNCFMSFGKVDLSNNLLSGNIPSKIGYVDKLDMSHNLLSGSIPFLSISDNPYIPWREYSLSSLDLSYNNLTGTLPIELTTIPYINLSFNFFECPQGCKGFHAKSLIGNTPRSVNSSIYVQKTKKSRNLIVIALPITCCFLFIISVSILCYIRCTNKVKFEQSSKKDGDLFSIWNYDGKIAFEDIIEATQDFDIRYCIGTGAYGSVYKAQLPSGKIVALKKLHQRESQNPSFDKSFRNEIKMLSQIRHRNIVKLHGFCLHNRCMFLVYEYMERGSLFYALSMDDDEAKELSWSKRVNIISGTANALAYMHHDCFPPIVHRDVTSNNILLNSELHAVVSDFGTARLLDPDSSNQTLQVGTYGYLVPELAYTMTVTEKCDVYSFGVVALETLMGRHPGVLILSLFNSSNKNIMIKDLLDSRIRLPLCQRDTQAIVQVLTLALACLRSDPKSRPSMQQVAYELSNFEQSSLSLSFSEISNISILVSWNLYSTGLTGSIPKKLVLSLSFFILICPIIIFMVSIFQHFQISLNLKHIDISFNLLNDTIPSSFGQSQNELCLPLTQLQLLYIELNQINGSIPSHFINLHNLMVLDLSHNKLSGVIPAQLFLLANLHSLLLSSNQFISNTRLKSYNLLNGSITSQAGCVVNLNLSHNLLHREVPVMVGENSILDTLDLSYNNFTGVLHKVLAAIWHINL</sequence>
<comment type="caution">
    <text evidence="30">The sequence shown here is derived from an EMBL/GenBank/DDBJ whole genome shotgun (WGS) entry which is preliminary data.</text>
</comment>
<keyword evidence="18 27" id="KW-0067">ATP-binding</keyword>
<dbReference type="InterPro" id="IPR017441">
    <property type="entry name" value="Protein_kinase_ATP_BS"/>
</dbReference>
<keyword evidence="12 28" id="KW-0812">Transmembrane</keyword>
<dbReference type="InterPro" id="IPR032675">
    <property type="entry name" value="LRR_dom_sf"/>
</dbReference>
<evidence type="ECO:0000256" key="9">
    <source>
        <dbReference type="ARBA" id="ARBA00022553"/>
    </source>
</evidence>
<evidence type="ECO:0000256" key="18">
    <source>
        <dbReference type="ARBA" id="ARBA00022840"/>
    </source>
</evidence>
<evidence type="ECO:0000256" key="7">
    <source>
        <dbReference type="ARBA" id="ARBA00022525"/>
    </source>
</evidence>
<dbReference type="Pfam" id="PF00069">
    <property type="entry name" value="Pkinase"/>
    <property type="match status" value="1"/>
</dbReference>
<dbReference type="SMART" id="SM00365">
    <property type="entry name" value="LRR_SD22"/>
    <property type="match status" value="5"/>
</dbReference>
<evidence type="ECO:0000256" key="19">
    <source>
        <dbReference type="ARBA" id="ARBA00022989"/>
    </source>
</evidence>
<keyword evidence="11" id="KW-0808">Transferase</keyword>
<evidence type="ECO:0000256" key="22">
    <source>
        <dbReference type="ARBA" id="ARBA00023170"/>
    </source>
</evidence>
<dbReference type="AlphaFoldDB" id="A0A445E9F1"/>
<dbReference type="FunFam" id="3.80.10.10:FF:000383">
    <property type="entry name" value="Leucine-rich repeat receptor protein kinase EMS1"/>
    <property type="match status" value="2"/>
</dbReference>
<keyword evidence="23" id="KW-0325">Glycoprotein</keyword>
<evidence type="ECO:0000256" key="27">
    <source>
        <dbReference type="PROSITE-ProRule" id="PRU10141"/>
    </source>
</evidence>
<evidence type="ECO:0000256" key="25">
    <source>
        <dbReference type="ARBA" id="ARBA00047899"/>
    </source>
</evidence>
<dbReference type="CDD" id="cd14066">
    <property type="entry name" value="STKc_IRAK"/>
    <property type="match status" value="1"/>
</dbReference>
<accession>A0A445E9F1</accession>
<dbReference type="SUPFAM" id="SSF56112">
    <property type="entry name" value="Protein kinase-like (PK-like)"/>
    <property type="match status" value="1"/>
</dbReference>
<proteinExistence type="inferred from homology"/>
<dbReference type="Gene3D" id="3.80.10.10">
    <property type="entry name" value="Ribonuclease Inhibitor"/>
    <property type="match status" value="4"/>
</dbReference>
<dbReference type="InterPro" id="IPR008266">
    <property type="entry name" value="Tyr_kinase_AS"/>
</dbReference>
<dbReference type="FunFam" id="3.30.200.20:FF:000309">
    <property type="entry name" value="Leucine-rich repeat receptor protein kinase MSP1"/>
    <property type="match status" value="1"/>
</dbReference>
<evidence type="ECO:0000256" key="10">
    <source>
        <dbReference type="ARBA" id="ARBA00022614"/>
    </source>
</evidence>
<evidence type="ECO:0000256" key="28">
    <source>
        <dbReference type="SAM" id="Phobius"/>
    </source>
</evidence>
<keyword evidence="8" id="KW-0723">Serine/threonine-protein kinase</keyword>
<dbReference type="SMART" id="SM00369">
    <property type="entry name" value="LRR_TYP"/>
    <property type="match status" value="8"/>
</dbReference>
<evidence type="ECO:0000256" key="15">
    <source>
        <dbReference type="ARBA" id="ARBA00022741"/>
    </source>
</evidence>
<reference evidence="30 31" key="1">
    <citation type="submission" date="2019-01" db="EMBL/GenBank/DDBJ databases">
        <title>Sequencing of cultivated peanut Arachis hypogaea provides insights into genome evolution and oil improvement.</title>
        <authorList>
            <person name="Chen X."/>
        </authorList>
    </citation>
    <scope>NUCLEOTIDE SEQUENCE [LARGE SCALE GENOMIC DNA]</scope>
    <source>
        <strain evidence="31">cv. Fuhuasheng</strain>
        <tissue evidence="30">Leaves</tissue>
    </source>
</reference>
<comment type="similarity">
    <text evidence="24">Belongs to the polygalacturonase-inhibiting protein family.</text>
</comment>
<gene>
    <name evidence="30" type="ORF">Ahy_A02g006347</name>
</gene>
<dbReference type="InterPro" id="IPR003591">
    <property type="entry name" value="Leu-rich_rpt_typical-subtyp"/>
</dbReference>
<comment type="subcellular location">
    <subcellularLocation>
        <location evidence="3">Cell membrane</location>
    </subcellularLocation>
    <subcellularLocation>
        <location evidence="1">Membrane</location>
        <topology evidence="1">Peripheral membrane protein</topology>
    </subcellularLocation>
    <subcellularLocation>
        <location evidence="4">Membrane</location>
        <topology evidence="4">Single-pass type I membrane protein</topology>
    </subcellularLocation>
    <subcellularLocation>
        <location evidence="2">Secreted</location>
        <location evidence="2">Cell wall</location>
    </subcellularLocation>
</comment>
<evidence type="ECO:0000256" key="17">
    <source>
        <dbReference type="ARBA" id="ARBA00022821"/>
    </source>
</evidence>
<evidence type="ECO:0000256" key="12">
    <source>
        <dbReference type="ARBA" id="ARBA00022692"/>
    </source>
</evidence>
<dbReference type="PROSITE" id="PS00107">
    <property type="entry name" value="PROTEIN_KINASE_ATP"/>
    <property type="match status" value="1"/>
</dbReference>
<feature type="domain" description="Protein kinase" evidence="29">
    <location>
        <begin position="576"/>
        <end position="847"/>
    </location>
</feature>
<keyword evidence="13" id="KW-0732">Signal</keyword>
<evidence type="ECO:0000256" key="24">
    <source>
        <dbReference type="ARBA" id="ARBA00038043"/>
    </source>
</evidence>
<keyword evidence="15 27" id="KW-0547">Nucleotide-binding</keyword>
<evidence type="ECO:0000256" key="2">
    <source>
        <dbReference type="ARBA" id="ARBA00004191"/>
    </source>
</evidence>
<keyword evidence="19 28" id="KW-1133">Transmembrane helix</keyword>
<dbReference type="FunFam" id="1.10.510.10:FF:000445">
    <property type="entry name" value="MDIS1-interacting receptor like kinase 2"/>
    <property type="match status" value="1"/>
</dbReference>
<keyword evidence="16" id="KW-0418">Kinase</keyword>
<dbReference type="PROSITE" id="PS51450">
    <property type="entry name" value="LRR"/>
    <property type="match status" value="1"/>
</dbReference>
<keyword evidence="21" id="KW-1015">Disulfide bond</keyword>
<evidence type="ECO:0000256" key="26">
    <source>
        <dbReference type="ARBA" id="ARBA00048679"/>
    </source>
</evidence>
<keyword evidence="10" id="KW-0433">Leucine-rich repeat</keyword>
<dbReference type="STRING" id="3818.A0A445E9F1"/>
<dbReference type="EMBL" id="SDMP01000002">
    <property type="protein sequence ID" value="RYR72144.1"/>
    <property type="molecule type" value="Genomic_DNA"/>
</dbReference>
<feature type="transmembrane region" description="Helical" evidence="28">
    <location>
        <begin position="513"/>
        <end position="536"/>
    </location>
</feature>
<dbReference type="InterPro" id="IPR051716">
    <property type="entry name" value="Plant_RL_S/T_kinase"/>
</dbReference>
<evidence type="ECO:0000256" key="21">
    <source>
        <dbReference type="ARBA" id="ARBA00023157"/>
    </source>
</evidence>
<comment type="catalytic activity">
    <reaction evidence="26">
        <text>L-seryl-[protein] + ATP = O-phospho-L-seryl-[protein] + ADP + H(+)</text>
        <dbReference type="Rhea" id="RHEA:17989"/>
        <dbReference type="Rhea" id="RHEA-COMP:9863"/>
        <dbReference type="Rhea" id="RHEA-COMP:11604"/>
        <dbReference type="ChEBI" id="CHEBI:15378"/>
        <dbReference type="ChEBI" id="CHEBI:29999"/>
        <dbReference type="ChEBI" id="CHEBI:30616"/>
        <dbReference type="ChEBI" id="CHEBI:83421"/>
        <dbReference type="ChEBI" id="CHEBI:456216"/>
        <dbReference type="EC" id="2.7.11.1"/>
    </reaction>
</comment>
<dbReference type="GO" id="GO:0005524">
    <property type="term" value="F:ATP binding"/>
    <property type="evidence" value="ECO:0007669"/>
    <property type="project" value="UniProtKB-UniRule"/>
</dbReference>
<dbReference type="Proteomes" id="UP000289738">
    <property type="component" value="Chromosome A02"/>
</dbReference>
<evidence type="ECO:0000256" key="8">
    <source>
        <dbReference type="ARBA" id="ARBA00022527"/>
    </source>
</evidence>
<feature type="binding site" evidence="27">
    <location>
        <position position="604"/>
    </location>
    <ligand>
        <name>ATP</name>
        <dbReference type="ChEBI" id="CHEBI:30616"/>
    </ligand>
</feature>
<keyword evidence="31" id="KW-1185">Reference proteome</keyword>
<evidence type="ECO:0000256" key="13">
    <source>
        <dbReference type="ARBA" id="ARBA00022729"/>
    </source>
</evidence>
<dbReference type="PROSITE" id="PS50011">
    <property type="entry name" value="PROTEIN_KINASE_DOM"/>
    <property type="match status" value="1"/>
</dbReference>
<dbReference type="PROSITE" id="PS00109">
    <property type="entry name" value="PROTEIN_KINASE_TYR"/>
    <property type="match status" value="1"/>
</dbReference>
<keyword evidence="17" id="KW-0611">Plant defense</keyword>
<evidence type="ECO:0000259" key="29">
    <source>
        <dbReference type="PROSITE" id="PS50011"/>
    </source>
</evidence>
<dbReference type="InterPro" id="IPR001611">
    <property type="entry name" value="Leu-rich_rpt"/>
</dbReference>
<dbReference type="Pfam" id="PF00560">
    <property type="entry name" value="LRR_1"/>
    <property type="match status" value="7"/>
</dbReference>
<keyword evidence="14" id="KW-0677">Repeat</keyword>
<dbReference type="PRINTS" id="PR00019">
    <property type="entry name" value="LEURICHRPT"/>
</dbReference>
<keyword evidence="9" id="KW-0597">Phosphoprotein</keyword>
<dbReference type="EC" id="2.7.11.1" evidence="5"/>
<evidence type="ECO:0000256" key="6">
    <source>
        <dbReference type="ARBA" id="ARBA00022512"/>
    </source>
</evidence>
<dbReference type="PANTHER" id="PTHR48053">
    <property type="entry name" value="LEUCINE RICH REPEAT FAMILY PROTEIN, EXPRESSED"/>
    <property type="match status" value="1"/>
</dbReference>
<evidence type="ECO:0000256" key="5">
    <source>
        <dbReference type="ARBA" id="ARBA00012513"/>
    </source>
</evidence>
<dbReference type="PANTHER" id="PTHR48053:SF126">
    <property type="entry name" value="MDIS1-INTERACTING RECEPTOR LIKE KINASE 2-LIKE ISOFORM X1"/>
    <property type="match status" value="1"/>
</dbReference>
<keyword evidence="22" id="KW-0675">Receptor</keyword>
<evidence type="ECO:0000256" key="20">
    <source>
        <dbReference type="ARBA" id="ARBA00023136"/>
    </source>
</evidence>
<evidence type="ECO:0000313" key="31">
    <source>
        <dbReference type="Proteomes" id="UP000289738"/>
    </source>
</evidence>
<comment type="catalytic activity">
    <reaction evidence="25">
        <text>L-threonyl-[protein] + ATP = O-phospho-L-threonyl-[protein] + ADP + H(+)</text>
        <dbReference type="Rhea" id="RHEA:46608"/>
        <dbReference type="Rhea" id="RHEA-COMP:11060"/>
        <dbReference type="Rhea" id="RHEA-COMP:11605"/>
        <dbReference type="ChEBI" id="CHEBI:15378"/>
        <dbReference type="ChEBI" id="CHEBI:30013"/>
        <dbReference type="ChEBI" id="CHEBI:30616"/>
        <dbReference type="ChEBI" id="CHEBI:61977"/>
        <dbReference type="ChEBI" id="CHEBI:456216"/>
        <dbReference type="EC" id="2.7.11.1"/>
    </reaction>
</comment>